<comment type="caution">
    <text evidence="2">The sequence shown here is derived from an EMBL/GenBank/DDBJ whole genome shotgun (WGS) entry which is preliminary data.</text>
</comment>
<gene>
    <name evidence="2" type="ORF">DPMN_155363</name>
</gene>
<dbReference type="AlphaFoldDB" id="A0A9D4FR24"/>
<feature type="region of interest" description="Disordered" evidence="1">
    <location>
        <begin position="15"/>
        <end position="37"/>
    </location>
</feature>
<accession>A0A9D4FR24</accession>
<reference evidence="2" key="2">
    <citation type="submission" date="2020-11" db="EMBL/GenBank/DDBJ databases">
        <authorList>
            <person name="McCartney M.A."/>
            <person name="Auch B."/>
            <person name="Kono T."/>
            <person name="Mallez S."/>
            <person name="Becker A."/>
            <person name="Gohl D.M."/>
            <person name="Silverstein K.A.T."/>
            <person name="Koren S."/>
            <person name="Bechman K.B."/>
            <person name="Herman A."/>
            <person name="Abrahante J.E."/>
            <person name="Garbe J."/>
        </authorList>
    </citation>
    <scope>NUCLEOTIDE SEQUENCE</scope>
    <source>
        <strain evidence="2">Duluth1</strain>
        <tissue evidence="2">Whole animal</tissue>
    </source>
</reference>
<evidence type="ECO:0000256" key="1">
    <source>
        <dbReference type="SAM" id="MobiDB-lite"/>
    </source>
</evidence>
<reference evidence="2" key="1">
    <citation type="journal article" date="2019" name="bioRxiv">
        <title>The Genome of the Zebra Mussel, Dreissena polymorpha: A Resource for Invasive Species Research.</title>
        <authorList>
            <person name="McCartney M.A."/>
            <person name="Auch B."/>
            <person name="Kono T."/>
            <person name="Mallez S."/>
            <person name="Zhang Y."/>
            <person name="Obille A."/>
            <person name="Becker A."/>
            <person name="Abrahante J.E."/>
            <person name="Garbe J."/>
            <person name="Badalamenti J.P."/>
            <person name="Herman A."/>
            <person name="Mangelson H."/>
            <person name="Liachko I."/>
            <person name="Sullivan S."/>
            <person name="Sone E.D."/>
            <person name="Koren S."/>
            <person name="Silverstein K.A.T."/>
            <person name="Beckman K.B."/>
            <person name="Gohl D.M."/>
        </authorList>
    </citation>
    <scope>NUCLEOTIDE SEQUENCE</scope>
    <source>
        <strain evidence="2">Duluth1</strain>
        <tissue evidence="2">Whole animal</tissue>
    </source>
</reference>
<evidence type="ECO:0000313" key="2">
    <source>
        <dbReference type="EMBL" id="KAH3801703.1"/>
    </source>
</evidence>
<proteinExistence type="predicted"/>
<dbReference type="EMBL" id="JAIWYP010000007">
    <property type="protein sequence ID" value="KAH3801703.1"/>
    <property type="molecule type" value="Genomic_DNA"/>
</dbReference>
<feature type="compositionally biased region" description="Low complexity" evidence="1">
    <location>
        <begin position="15"/>
        <end position="34"/>
    </location>
</feature>
<keyword evidence="3" id="KW-1185">Reference proteome</keyword>
<protein>
    <submittedName>
        <fullName evidence="2">Uncharacterized protein</fullName>
    </submittedName>
</protein>
<name>A0A9D4FR24_DREPO</name>
<evidence type="ECO:0000313" key="3">
    <source>
        <dbReference type="Proteomes" id="UP000828390"/>
    </source>
</evidence>
<organism evidence="2 3">
    <name type="scientific">Dreissena polymorpha</name>
    <name type="common">Zebra mussel</name>
    <name type="synonym">Mytilus polymorpha</name>
    <dbReference type="NCBI Taxonomy" id="45954"/>
    <lineage>
        <taxon>Eukaryota</taxon>
        <taxon>Metazoa</taxon>
        <taxon>Spiralia</taxon>
        <taxon>Lophotrochozoa</taxon>
        <taxon>Mollusca</taxon>
        <taxon>Bivalvia</taxon>
        <taxon>Autobranchia</taxon>
        <taxon>Heteroconchia</taxon>
        <taxon>Euheterodonta</taxon>
        <taxon>Imparidentia</taxon>
        <taxon>Neoheterodontei</taxon>
        <taxon>Myida</taxon>
        <taxon>Dreissenoidea</taxon>
        <taxon>Dreissenidae</taxon>
        <taxon>Dreissena</taxon>
    </lineage>
</organism>
<dbReference type="Proteomes" id="UP000828390">
    <property type="component" value="Unassembled WGS sequence"/>
</dbReference>
<sequence>MGHLSAPPDLLGGHLSALLNLGGTSPGSTSPRGRLSGYQKSAQYLKALLKEPSENGYYRENSKQMSEL</sequence>